<reference evidence="1" key="1">
    <citation type="submission" date="2021-12" db="EMBL/GenBank/DDBJ databases">
        <authorList>
            <person name="King R."/>
        </authorList>
    </citation>
    <scope>NUCLEOTIDE SEQUENCE</scope>
</reference>
<evidence type="ECO:0000313" key="1">
    <source>
        <dbReference type="EMBL" id="CAD0195159.1"/>
    </source>
</evidence>
<dbReference type="EMBL" id="LR824006">
    <property type="protein sequence ID" value="CAD0195159.1"/>
    <property type="molecule type" value="Genomic_DNA"/>
</dbReference>
<dbReference type="Proteomes" id="UP001154114">
    <property type="component" value="Chromosome 3"/>
</dbReference>
<keyword evidence="2" id="KW-1185">Reference proteome</keyword>
<evidence type="ECO:0000313" key="2">
    <source>
        <dbReference type="Proteomes" id="UP001154114"/>
    </source>
</evidence>
<dbReference type="AlphaFoldDB" id="A0A9N8L0T2"/>
<proteinExistence type="predicted"/>
<name>A0A9N8L0T2_CHRIL</name>
<gene>
    <name evidence="1" type="ORF">CINC_LOCUS9115</name>
</gene>
<protein>
    <submittedName>
        <fullName evidence="1">Uncharacterized protein</fullName>
    </submittedName>
</protein>
<sequence length="206" mass="22919">MLRDCRSTVICPGTVRHDLLRRVGPDPQQPGVHAARPVVPAFVPLVGEQCGGEFVPLGVSVELQHVRVEAAAGVLGRLPVRRVRRHVVTARAHAHELRHARLWFSFDAGDEDVHGVLYLAQALLHVVGAVGELLDGAEQVQRGVRHLLRRLLVLVHAIHARRRRRIVHRDRGTRMTGLEFVLVWVRRSVDDLADGGRRVLPLIVGP</sequence>
<organism evidence="1 2">
    <name type="scientific">Chrysodeixis includens</name>
    <name type="common">Soybean looper</name>
    <name type="synonym">Pseudoplusia includens</name>
    <dbReference type="NCBI Taxonomy" id="689277"/>
    <lineage>
        <taxon>Eukaryota</taxon>
        <taxon>Metazoa</taxon>
        <taxon>Ecdysozoa</taxon>
        <taxon>Arthropoda</taxon>
        <taxon>Hexapoda</taxon>
        <taxon>Insecta</taxon>
        <taxon>Pterygota</taxon>
        <taxon>Neoptera</taxon>
        <taxon>Endopterygota</taxon>
        <taxon>Lepidoptera</taxon>
        <taxon>Glossata</taxon>
        <taxon>Ditrysia</taxon>
        <taxon>Noctuoidea</taxon>
        <taxon>Noctuidae</taxon>
        <taxon>Plusiinae</taxon>
        <taxon>Chrysodeixis</taxon>
    </lineage>
</organism>
<accession>A0A9N8L0T2</accession>